<evidence type="ECO:0000313" key="2">
    <source>
        <dbReference type="EMBL" id="UGL61134.1"/>
    </source>
</evidence>
<accession>A0AAE8YJA7</accession>
<proteinExistence type="predicted"/>
<dbReference type="EMBL" id="OL581612">
    <property type="protein sequence ID" value="UGL61134.1"/>
    <property type="molecule type" value="Genomic_DNA"/>
</dbReference>
<sequence length="158" mass="15808">MGSGKKVFKTVADVGSLGMNKLVPGGWAAPVENALAGNASPLDGFTGAATARAAETQAKASRDAAEQQAAAQREQTEAINQQTKNAASSAAQQASLDAANKAAQAQAAATQNTNVETTPTVDLSLGATNSDDSAARRKRYQSGAASVNTGSSGSSVRL</sequence>
<feature type="compositionally biased region" description="Polar residues" evidence="1">
    <location>
        <begin position="115"/>
        <end position="132"/>
    </location>
</feature>
<dbReference type="Proteomes" id="UP000828016">
    <property type="component" value="Segment"/>
</dbReference>
<feature type="compositionally biased region" description="Polar residues" evidence="1">
    <location>
        <begin position="143"/>
        <end position="158"/>
    </location>
</feature>
<keyword evidence="3" id="KW-1185">Reference proteome</keyword>
<name>A0AAE8YJA7_9CAUD</name>
<organism evidence="2 3">
    <name type="scientific">Pseudomonas phage Eisa9</name>
    <dbReference type="NCBI Taxonomy" id="2900148"/>
    <lineage>
        <taxon>Viruses</taxon>
        <taxon>Duplodnaviria</taxon>
        <taxon>Heunggongvirae</taxon>
        <taxon>Uroviricota</taxon>
        <taxon>Caudoviricetes</taxon>
        <taxon>Autographivirales</taxon>
        <taxon>Autonotataviridae</taxon>
        <taxon>Pollyceevirus</taxon>
        <taxon>Pollyceevirus Eisa9</taxon>
    </lineage>
</organism>
<protein>
    <submittedName>
        <fullName evidence="2">Uncharacterized protein</fullName>
    </submittedName>
</protein>
<evidence type="ECO:0000256" key="1">
    <source>
        <dbReference type="SAM" id="MobiDB-lite"/>
    </source>
</evidence>
<feature type="compositionally biased region" description="Low complexity" evidence="1">
    <location>
        <begin position="66"/>
        <end position="114"/>
    </location>
</feature>
<evidence type="ECO:0000313" key="3">
    <source>
        <dbReference type="Proteomes" id="UP000828016"/>
    </source>
</evidence>
<feature type="region of interest" description="Disordered" evidence="1">
    <location>
        <begin position="53"/>
        <end position="158"/>
    </location>
</feature>
<reference evidence="2" key="1">
    <citation type="submission" date="2021-11" db="EMBL/GenBank/DDBJ databases">
        <title>Complete genome sequence of Pseudomonas phage Eisa9.</title>
        <authorList>
            <person name="Korniienko N."/>
            <person name="Kharina A."/>
            <person name="Zrelovs N."/>
            <person name="Jindrichova B."/>
            <person name="Moravec T."/>
            <person name="Budzanivska I."/>
            <person name="Burketova L."/>
            <person name="Kalachova T."/>
        </authorList>
    </citation>
    <scope>NUCLEOTIDE SEQUENCE</scope>
</reference>